<proteinExistence type="predicted"/>
<feature type="compositionally biased region" description="Polar residues" evidence="3">
    <location>
        <begin position="757"/>
        <end position="778"/>
    </location>
</feature>
<feature type="coiled-coil region" evidence="2">
    <location>
        <begin position="1964"/>
        <end position="2267"/>
    </location>
</feature>
<feature type="compositionally biased region" description="Basic and acidic residues" evidence="3">
    <location>
        <begin position="1811"/>
        <end position="1830"/>
    </location>
</feature>
<feature type="compositionally biased region" description="Polar residues" evidence="3">
    <location>
        <begin position="2560"/>
        <end position="2574"/>
    </location>
</feature>
<feature type="compositionally biased region" description="Basic and acidic residues" evidence="3">
    <location>
        <begin position="1037"/>
        <end position="1161"/>
    </location>
</feature>
<feature type="region of interest" description="Disordered" evidence="3">
    <location>
        <begin position="429"/>
        <end position="467"/>
    </location>
</feature>
<evidence type="ECO:0000256" key="2">
    <source>
        <dbReference type="SAM" id="Coils"/>
    </source>
</evidence>
<feature type="region of interest" description="Disordered" evidence="3">
    <location>
        <begin position="1"/>
        <end position="72"/>
    </location>
</feature>
<feature type="compositionally biased region" description="Basic and acidic residues" evidence="3">
    <location>
        <begin position="1206"/>
        <end position="1226"/>
    </location>
</feature>
<feature type="compositionally biased region" description="Basic and acidic residues" evidence="3">
    <location>
        <begin position="48"/>
        <end position="72"/>
    </location>
</feature>
<feature type="region of interest" description="Disordered" evidence="3">
    <location>
        <begin position="1028"/>
        <end position="1233"/>
    </location>
</feature>
<feature type="region of interest" description="Disordered" evidence="3">
    <location>
        <begin position="2528"/>
        <end position="2607"/>
    </location>
</feature>
<keyword evidence="1 2" id="KW-0175">Coiled coil</keyword>
<reference evidence="5 6" key="1">
    <citation type="submission" date="2023-11" db="EMBL/GenBank/DDBJ databases">
        <title>Halocaridina rubra genome assembly.</title>
        <authorList>
            <person name="Smith C."/>
        </authorList>
    </citation>
    <scope>NUCLEOTIDE SEQUENCE [LARGE SCALE GENOMIC DNA]</scope>
    <source>
        <strain evidence="5">EP-1</strain>
        <tissue evidence="5">Whole</tissue>
    </source>
</reference>
<keyword evidence="6" id="KW-1185">Reference proteome</keyword>
<feature type="domain" description="Myosin tail" evidence="4">
    <location>
        <begin position="1894"/>
        <end position="2264"/>
    </location>
</feature>
<dbReference type="GO" id="GO:0032982">
    <property type="term" value="C:myosin filament"/>
    <property type="evidence" value="ECO:0007669"/>
    <property type="project" value="TreeGrafter"/>
</dbReference>
<feature type="region of interest" description="Disordered" evidence="3">
    <location>
        <begin position="85"/>
        <end position="162"/>
    </location>
</feature>
<dbReference type="Proteomes" id="UP001381693">
    <property type="component" value="Unassembled WGS sequence"/>
</dbReference>
<feature type="compositionally biased region" description="Low complexity" evidence="3">
    <location>
        <begin position="905"/>
        <end position="915"/>
    </location>
</feature>
<feature type="region of interest" description="Disordered" evidence="3">
    <location>
        <begin position="859"/>
        <end position="887"/>
    </location>
</feature>
<feature type="region of interest" description="Disordered" evidence="3">
    <location>
        <begin position="1536"/>
        <end position="1557"/>
    </location>
</feature>
<gene>
    <name evidence="5" type="primary">MYO18B_2</name>
    <name evidence="5" type="ORF">SK128_025294</name>
</gene>
<evidence type="ECO:0000313" key="5">
    <source>
        <dbReference type="EMBL" id="KAK7082070.1"/>
    </source>
</evidence>
<evidence type="ECO:0000313" key="6">
    <source>
        <dbReference type="Proteomes" id="UP001381693"/>
    </source>
</evidence>
<dbReference type="Pfam" id="PF01576">
    <property type="entry name" value="Myosin_tail_1"/>
    <property type="match status" value="1"/>
</dbReference>
<name>A0AAN8XPY5_HALRR</name>
<dbReference type="GO" id="GO:0031032">
    <property type="term" value="P:actomyosin structure organization"/>
    <property type="evidence" value="ECO:0007669"/>
    <property type="project" value="TreeGrafter"/>
</dbReference>
<feature type="region of interest" description="Disordered" evidence="3">
    <location>
        <begin position="902"/>
        <end position="930"/>
    </location>
</feature>
<feature type="compositionally biased region" description="Polar residues" evidence="3">
    <location>
        <begin position="449"/>
        <end position="467"/>
    </location>
</feature>
<feature type="region of interest" description="Disordered" evidence="3">
    <location>
        <begin position="1288"/>
        <end position="1321"/>
    </location>
</feature>
<feature type="coiled-coil region" evidence="2">
    <location>
        <begin position="2302"/>
        <end position="2510"/>
    </location>
</feature>
<feature type="compositionally biased region" description="Polar residues" evidence="3">
    <location>
        <begin position="864"/>
        <end position="880"/>
    </location>
</feature>
<dbReference type="GO" id="GO:0051015">
    <property type="term" value="F:actin filament binding"/>
    <property type="evidence" value="ECO:0007669"/>
    <property type="project" value="TreeGrafter"/>
</dbReference>
<feature type="region of interest" description="Disordered" evidence="3">
    <location>
        <begin position="1339"/>
        <end position="1387"/>
    </location>
</feature>
<evidence type="ECO:0000256" key="1">
    <source>
        <dbReference type="ARBA" id="ARBA00023054"/>
    </source>
</evidence>
<feature type="region of interest" description="Disordered" evidence="3">
    <location>
        <begin position="1461"/>
        <end position="1495"/>
    </location>
</feature>
<feature type="compositionally biased region" description="Low complexity" evidence="3">
    <location>
        <begin position="736"/>
        <end position="749"/>
    </location>
</feature>
<feature type="compositionally biased region" description="Basic and acidic residues" evidence="3">
    <location>
        <begin position="178"/>
        <end position="190"/>
    </location>
</feature>
<feature type="region of interest" description="Disordered" evidence="3">
    <location>
        <begin position="629"/>
        <end position="778"/>
    </location>
</feature>
<feature type="compositionally biased region" description="Polar residues" evidence="3">
    <location>
        <begin position="1474"/>
        <end position="1493"/>
    </location>
</feature>
<feature type="compositionally biased region" description="Basic and acidic residues" evidence="3">
    <location>
        <begin position="86"/>
        <end position="102"/>
    </location>
</feature>
<dbReference type="InterPro" id="IPR002928">
    <property type="entry name" value="Myosin_tail"/>
</dbReference>
<dbReference type="PANTHER" id="PTHR45615">
    <property type="entry name" value="MYOSIN HEAVY CHAIN, NON-MUSCLE"/>
    <property type="match status" value="1"/>
</dbReference>
<feature type="region of interest" description="Disordered" evidence="3">
    <location>
        <begin position="177"/>
        <end position="199"/>
    </location>
</feature>
<feature type="compositionally biased region" description="Basic and acidic residues" evidence="3">
    <location>
        <begin position="496"/>
        <end position="507"/>
    </location>
</feature>
<feature type="region of interest" description="Disordered" evidence="3">
    <location>
        <begin position="482"/>
        <end position="615"/>
    </location>
</feature>
<dbReference type="GO" id="GO:0016460">
    <property type="term" value="C:myosin II complex"/>
    <property type="evidence" value="ECO:0007669"/>
    <property type="project" value="TreeGrafter"/>
</dbReference>
<evidence type="ECO:0000256" key="3">
    <source>
        <dbReference type="SAM" id="MobiDB-lite"/>
    </source>
</evidence>
<comment type="caution">
    <text evidence="5">The sequence shown here is derived from an EMBL/GenBank/DDBJ whole genome shotgun (WGS) entry which is preliminary data.</text>
</comment>
<dbReference type="PANTHER" id="PTHR45615:SF36">
    <property type="entry name" value="MYOSIN HEAVY CHAIN-LIKE, ISOFORM B-RELATED"/>
    <property type="match status" value="1"/>
</dbReference>
<dbReference type="GO" id="GO:0005737">
    <property type="term" value="C:cytoplasm"/>
    <property type="evidence" value="ECO:0007669"/>
    <property type="project" value="TreeGrafter"/>
</dbReference>
<dbReference type="EMBL" id="JAXCGZ010004213">
    <property type="protein sequence ID" value="KAK7082070.1"/>
    <property type="molecule type" value="Genomic_DNA"/>
</dbReference>
<organism evidence="5 6">
    <name type="scientific">Halocaridina rubra</name>
    <name type="common">Hawaiian red shrimp</name>
    <dbReference type="NCBI Taxonomy" id="373956"/>
    <lineage>
        <taxon>Eukaryota</taxon>
        <taxon>Metazoa</taxon>
        <taxon>Ecdysozoa</taxon>
        <taxon>Arthropoda</taxon>
        <taxon>Crustacea</taxon>
        <taxon>Multicrustacea</taxon>
        <taxon>Malacostraca</taxon>
        <taxon>Eumalacostraca</taxon>
        <taxon>Eucarida</taxon>
        <taxon>Decapoda</taxon>
        <taxon>Pleocyemata</taxon>
        <taxon>Caridea</taxon>
        <taxon>Atyoidea</taxon>
        <taxon>Atyidae</taxon>
        <taxon>Halocaridina</taxon>
    </lineage>
</organism>
<feature type="compositionally biased region" description="Polar residues" evidence="3">
    <location>
        <begin position="517"/>
        <end position="540"/>
    </location>
</feature>
<feature type="compositionally biased region" description="Acidic residues" evidence="3">
    <location>
        <begin position="2530"/>
        <end position="2543"/>
    </location>
</feature>
<feature type="compositionally biased region" description="Low complexity" evidence="3">
    <location>
        <begin position="13"/>
        <end position="26"/>
    </location>
</feature>
<feature type="compositionally biased region" description="Polar residues" evidence="3">
    <location>
        <begin position="644"/>
        <end position="656"/>
    </location>
</feature>
<accession>A0AAN8XPY5</accession>
<feature type="compositionally biased region" description="Polar residues" evidence="3">
    <location>
        <begin position="708"/>
        <end position="718"/>
    </location>
</feature>
<sequence>MGNTQAVPPSTVAESQQPESAAAQLARRTTNLADAINTLAPAKPSSSKAEETPKQESRKVKASSVHEEQVMSRLSEKLKTVLTQKAENEVSAKPGDEGKVKGFEAAGTVQRENSCKTENIPEDAKAPNGTQTENNIERKTVDSSAAGISIPQKPDTTKTDLAPKVVSELVTNKAPVKHTSENTLKEKITSEEETSSNAESSLYIENVAMVDKIQNVEALSASKADGIQVTEISPASRDMLLSKVDNKKIENPSVSRGIIIKKTEITPNAEMSTIAQNSGTTENALYSISDSETKCILEKPHNLDIQSKESNASITTNTCIEDATKSKILSENTSKEGNVLKSGNIEEVEKSSKPGNSVVRKGTFRIQNSINEECVTNSETVAKSENLSGASNTKESPADYKIPAEQVTIDISKPSIVTNKNGMGNKVSEKDQGSVNHIPDQVSHKQIHQNRSSQITSAEETKPELTSSINVLSEKPDDNAAFVSKAPFTDSGKIPDSIDTKHEKSENDVGNTEPPVSMNSAGSRSSTNQDMPTVKDSTPSAGKATKQENKIENSGVVDSDIISGSKTSPGKAVKEEVKNTSQPSVISVGSVRDAGKPAPLNRKQRAGSPVPDKSAVLGIKITAPVLKGKLEITPNSGPGPPETDSLTSTKASSDTSTNREKDSNMEVMKSSPVGEKDMNTSNRLSTKPEKDNNVQTVNTSPVDEKDTSPQASNTSFTKLENDVIKVTKNDGHESENISSPTKSSNSSSTKLEENSNMDNTKTSPVGEMVQSQAKTSNYSSTKIENNTNVKINVSEKEREIIVSDAKGSNIIEEVSHSPKAEELLLPDNKHILKGTKGALGISNSSNNLKSKLQNNQAKIPIRSASESNKSNENTNISNGVDNFPDKDEDFDDISEIETFMEMSSRRSSVASDTSRTISPDMSLRTGGKRAKSEKLAAMMNLWENDDISQISERTKPKLARSTPKVGKISGIKNMFEAGKAGDKVEPVNNPNLVKLKSPSASVITDPKSPVTAKKLPGAVGITSANVAKFGGTSKFKKPSEVKEVPSLKREKSSISNSTEKENTDKVLKSNQRELTDTNSKKDNKGIGADAKIKPDEPMKNNVEVEKEGKNKLNEDVEKDKEVIAEKTSEKQEGKKEKIKDTKVDIGKQVHDGQSSKEHVNKSEIISNGTPGVDEISQSKGSDGKDVKKKKKKRGEKTEGTNNALDKPLESDVRTDSKEKVSVDDGKVSSIQETVPASECKDVTVHNISADNKATVTEKISDSEVSKSQAKTASLVTVSEKPAIGKIKKNDILTGSSDMSKVQDDKGDSNGTENKGKSGKKLGGIKSFIESVAKGGKTLEDKLSKTGLHVGKKSSKLDSVKNSPSTESETPKKFEQSSTSDGMSSLGVASFPAPIADAALLSTTNEKDSTSAIIATTNEIAPSNTSTTSISSTKGSTLIDSFCTNENAVVECSIVDESTVGKDSVKNEGSVGKTPLTTTSNAREVSSVNESSGAKSYRKYKRGVKNAVMKEEIPAKTATVEEATSKIESTVTYDGTLAKSPVNDEIPDKTSTLEEGASKVGSTFTSKVAVDKSTLKDNIPVNASTLEEGTSNVGSIVSSEGAVAKSPVKDEIPAKTSTLEEVTSKAESTVTSEVADAKKPVNDKSLLINAQKISNESSLIKAAEDLGKTKLERKEKLAKAIPALESEVEALIKQVSVHIKPEKAVRPNSFSTLRRTLPEKEVLSVASFPDTPFGGEYGVTSLPSSPTKDKEFFVGSLPKSIMSLPSSPIRELQFPFDETQKTPTSEEGEEEVFVDAIDPAQLDTLMPLPEVQNERDRRSRSRTPMDIRERSVTPSPIVAQTEAILSETDRLLRRSRSNKSLRRSYSRSLSNAALNKLSEVSADLSEEHTTAHLAGERLEAEQAERMKLEKEVDRLQSDMKRMTTQNDKLEMEKLALHSEILSAAELNGDIDDDEAADASLYKRKYEWCLREMELLKKQLKQQQEDDLDQLLLLKKQLEKKVADAYEETDEQRQVVAQMKRKSQRLQAEMNDLKILLEEQTSRNNLLEKKQRKFDQEVLSVQEELRHERTNKDKIQRERDQILSEKYSFEQEVTTLKLELELKEEKVSALNRELDDLTSSGKVEEEVATLKKAKHDLELRIKDQEEELDDLAGQVQMLEGAKVRLEMSMEQMRKEHRREVSQREEELEDVRISAQKKIKSLEAQLENEHEERTLLVREKHELERRIADLQDRTITHVDEDYVHKLKKELKKTKALLRDTQTMLEKAQSEGSHKLILRQLKTQLEDAEFAKTAAIKARQCAEADLGEINGQLDETLRSKKDAEDKCARVTKEKAEIQTQLEESEEEVAEVMKKYKAVVSQLSVDQITLSEQSQQIAELEHSKQVLQERMMELSSKVEVLEGETANIHTQRRLEMKIKEMESKLELELTTRQRLESQIGRLKDQIERLSGECDTARMKEAQALDQSKRLGRQLRDAREDLSNIQQRHTEASNKKSELEKQLELADSEVITLKSDLKLAFKRIEDLQQAIQGDLSDSDSDLSDSDSDSDGSLSSYLTASLKHQRSSSNSTLRTPPSEIQQLERLDLPNSPCSDPMSVISEDIDDASTKESFA</sequence>
<feature type="compositionally biased region" description="Basic and acidic residues" evidence="3">
    <location>
        <begin position="719"/>
        <end position="735"/>
    </location>
</feature>
<protein>
    <submittedName>
        <fullName evidence="5">Myosin tail</fullName>
    </submittedName>
</protein>
<feature type="coiled-coil region" evidence="2">
    <location>
        <begin position="1890"/>
        <end position="1938"/>
    </location>
</feature>
<evidence type="ECO:0000259" key="4">
    <source>
        <dbReference type="Pfam" id="PF01576"/>
    </source>
</evidence>
<feature type="region of interest" description="Disordered" evidence="3">
    <location>
        <begin position="1810"/>
        <end position="1832"/>
    </location>
</feature>